<feature type="compositionally biased region" description="Acidic residues" evidence="1">
    <location>
        <begin position="130"/>
        <end position="154"/>
    </location>
</feature>
<dbReference type="Gene3D" id="3.40.50.720">
    <property type="entry name" value="NAD(P)-binding Rossmann-like Domain"/>
    <property type="match status" value="1"/>
</dbReference>
<evidence type="ECO:0000256" key="1">
    <source>
        <dbReference type="SAM" id="MobiDB-lite"/>
    </source>
</evidence>
<dbReference type="EMBL" id="HBGA01143601">
    <property type="protein sequence ID" value="CAD9041339.1"/>
    <property type="molecule type" value="Transcribed_RNA"/>
</dbReference>
<dbReference type="GO" id="GO:0005737">
    <property type="term" value="C:cytoplasm"/>
    <property type="evidence" value="ECO:0007669"/>
    <property type="project" value="TreeGrafter"/>
</dbReference>
<dbReference type="AlphaFoldDB" id="A0A7S1JFN5"/>
<feature type="region of interest" description="Disordered" evidence="1">
    <location>
        <begin position="580"/>
        <end position="603"/>
    </location>
</feature>
<dbReference type="GO" id="GO:0004029">
    <property type="term" value="F:aldehyde dehydrogenase (NAD+) activity"/>
    <property type="evidence" value="ECO:0007669"/>
    <property type="project" value="TreeGrafter"/>
</dbReference>
<accession>A0A7S1JFN5</accession>
<dbReference type="SUPFAM" id="SSF52540">
    <property type="entry name" value="P-loop containing nucleoside triphosphate hydrolases"/>
    <property type="match status" value="1"/>
</dbReference>
<feature type="compositionally biased region" description="Acidic residues" evidence="1">
    <location>
        <begin position="433"/>
        <end position="472"/>
    </location>
</feature>
<feature type="region of interest" description="Disordered" evidence="1">
    <location>
        <begin position="125"/>
        <end position="154"/>
    </location>
</feature>
<proteinExistence type="predicted"/>
<dbReference type="InterPro" id="IPR007858">
    <property type="entry name" value="Dpy-30_motif"/>
</dbReference>
<evidence type="ECO:0000313" key="2">
    <source>
        <dbReference type="EMBL" id="CAD9041339.1"/>
    </source>
</evidence>
<feature type="compositionally biased region" description="Basic and acidic residues" evidence="1">
    <location>
        <begin position="409"/>
        <end position="432"/>
    </location>
</feature>
<evidence type="ECO:0008006" key="3">
    <source>
        <dbReference type="Google" id="ProtNLM"/>
    </source>
</evidence>
<name>A0A7S1JFN5_9EUGL</name>
<dbReference type="SUPFAM" id="SSF51735">
    <property type="entry name" value="NAD(P)-binding Rossmann-fold domains"/>
    <property type="match status" value="1"/>
</dbReference>
<dbReference type="InterPro" id="IPR027417">
    <property type="entry name" value="P-loop_NTPase"/>
</dbReference>
<dbReference type="Gene3D" id="3.40.50.300">
    <property type="entry name" value="P-loop containing nucleotide triphosphate hydrolases"/>
    <property type="match status" value="2"/>
</dbReference>
<feature type="compositionally biased region" description="Acidic residues" evidence="1">
    <location>
        <begin position="580"/>
        <end position="600"/>
    </location>
</feature>
<dbReference type="CDD" id="cd22967">
    <property type="entry name" value="DD_AK7"/>
    <property type="match status" value="1"/>
</dbReference>
<dbReference type="InterPro" id="IPR051783">
    <property type="entry name" value="NAD(P)-dependent_oxidoreduct"/>
</dbReference>
<sequence>MAEADGKKPNLTGLRPRAFVSNTDTHLGTIISRTLTKKGDYEVWGTTTDDEEHECKWVKQIVRRDDEDDSVSKCLLQSDLIVHQLIDGVDDATTALKLLMNAHYETEKTFILVSSVMTWAETRSNAELVGEADDEEKEEGEEPAEEEEPAELEAYTEDMYNKRVPHVKYTAWKEVEKLCKKANSKTLHTYVVFSGLRYGEGEDILHPLFKQAWHLAPEGLPIFGPGKQLLPMVHVQDLATFVYKIASAEEPPEQRYYFGCDEGVASWGAIVKAVNGALGHGKTYKVPEKNYILYENVEHFIANMKVEAAGMGSMIDDEEEWVSKAGFVENIDKIVSEFKSHRKIQPLRVYLTGPPASGKTYYGKKIAEHFKLVNITVSDVVREFEAQQTQLLELLAKIKQRKKEERRRAKLEEKRRLKAEEAAERAAARAEAGEEADEGEDEGAEDQVAQEEEEELDEPEEEEEVEDDDEETEKIKERLNELKGILAMKVKPKVQVEDDSKAAKGKAGKPAIKGKTGKGKDEPSTPPEAKPVEVVRYTDKCLAIMYRWKLGQPMCRNQGYVLDGYPKTVAQAKLLLEEGELEVPEEGAEEEEAPEGEAEDGEVKKVEDRLLPDKVIHFVACDEFLTQRLMQITEQAEHNNASDFQRRLDVYKANSKPNGGLCSYLESVLSNAEEVREVTVRELKVDNCPLLPPPPPTSPLEEIPEDPLFKQILDVLGPPRNYGPTPQEIEAAYLLEVRKEEERNLLVQEAERQRLEREAADRAEVARLRQEEAGRLMAIQEQERQMLELRKEPLKKYLMENVIPILTQGLIEVCETRPEDPIDHLAEWLFRHNPENQGDSAA</sequence>
<dbReference type="PANTHER" id="PTHR48079:SF6">
    <property type="entry name" value="NAD(P)-BINDING DOMAIN-CONTAINING PROTEIN-RELATED"/>
    <property type="match status" value="1"/>
</dbReference>
<feature type="region of interest" description="Disordered" evidence="1">
    <location>
        <begin position="409"/>
        <end position="473"/>
    </location>
</feature>
<feature type="region of interest" description="Disordered" evidence="1">
    <location>
        <begin position="494"/>
        <end position="530"/>
    </location>
</feature>
<gene>
    <name evidence="2" type="ORF">EGYM00392_LOCUS52514</name>
</gene>
<organism evidence="2">
    <name type="scientific">Eutreptiella gymnastica</name>
    <dbReference type="NCBI Taxonomy" id="73025"/>
    <lineage>
        <taxon>Eukaryota</taxon>
        <taxon>Discoba</taxon>
        <taxon>Euglenozoa</taxon>
        <taxon>Euglenida</taxon>
        <taxon>Spirocuta</taxon>
        <taxon>Euglenophyceae</taxon>
        <taxon>Eutreptiales</taxon>
        <taxon>Eutreptiaceae</taxon>
        <taxon>Eutreptiella</taxon>
    </lineage>
</organism>
<dbReference type="Pfam" id="PF13207">
    <property type="entry name" value="AAA_17"/>
    <property type="match status" value="1"/>
</dbReference>
<dbReference type="Gene3D" id="1.20.890.10">
    <property type="entry name" value="cAMP-dependent protein kinase regulatory subunit, dimerization-anchoring domain"/>
    <property type="match status" value="1"/>
</dbReference>
<dbReference type="Pfam" id="PF05186">
    <property type="entry name" value="Dpy-30"/>
    <property type="match status" value="1"/>
</dbReference>
<reference evidence="2" key="1">
    <citation type="submission" date="2021-01" db="EMBL/GenBank/DDBJ databases">
        <authorList>
            <person name="Corre E."/>
            <person name="Pelletier E."/>
            <person name="Niang G."/>
            <person name="Scheremetjew M."/>
            <person name="Finn R."/>
            <person name="Kale V."/>
            <person name="Holt S."/>
            <person name="Cochrane G."/>
            <person name="Meng A."/>
            <person name="Brown T."/>
            <person name="Cohen L."/>
        </authorList>
    </citation>
    <scope>NUCLEOTIDE SEQUENCE</scope>
    <source>
        <strain evidence="2">NIES-381</strain>
    </source>
</reference>
<dbReference type="InterPro" id="IPR047499">
    <property type="entry name" value="DD_AK7"/>
</dbReference>
<dbReference type="PANTHER" id="PTHR48079">
    <property type="entry name" value="PROTEIN YEEZ"/>
    <property type="match status" value="1"/>
</dbReference>
<dbReference type="InterPro" id="IPR036291">
    <property type="entry name" value="NAD(P)-bd_dom_sf"/>
</dbReference>
<protein>
    <recommendedName>
        <fullName evidence="3">Adenylate kinase</fullName>
    </recommendedName>
</protein>